<name>T0YI85_9ZZZZ</name>
<dbReference type="AlphaFoldDB" id="T0YI85"/>
<organism evidence="7">
    <name type="scientific">mine drainage metagenome</name>
    <dbReference type="NCBI Taxonomy" id="410659"/>
    <lineage>
        <taxon>unclassified sequences</taxon>
        <taxon>metagenomes</taxon>
        <taxon>ecological metagenomes</taxon>
    </lineage>
</organism>
<dbReference type="EC" id="2.7.13.3" evidence="2"/>
<dbReference type="GO" id="GO:0000160">
    <property type="term" value="P:phosphorelay signal transduction system"/>
    <property type="evidence" value="ECO:0007669"/>
    <property type="project" value="UniProtKB-KW"/>
</dbReference>
<proteinExistence type="predicted"/>
<dbReference type="GO" id="GO:0005524">
    <property type="term" value="F:ATP binding"/>
    <property type="evidence" value="ECO:0007669"/>
    <property type="project" value="UniProtKB-KW"/>
</dbReference>
<reference evidence="7" key="2">
    <citation type="journal article" date="2014" name="ISME J.">
        <title>Microbial stratification in low pH oxic and suboxic macroscopic growths along an acid mine drainage.</title>
        <authorList>
            <person name="Mendez-Garcia C."/>
            <person name="Mesa V."/>
            <person name="Sprenger R.R."/>
            <person name="Richter M."/>
            <person name="Diez M.S."/>
            <person name="Solano J."/>
            <person name="Bargiela R."/>
            <person name="Golyshina O.V."/>
            <person name="Manteca A."/>
            <person name="Ramos J.L."/>
            <person name="Gallego J.R."/>
            <person name="Llorente I."/>
            <person name="Martins Dos Santos V.A."/>
            <person name="Jensen O.N."/>
            <person name="Pelaez A.I."/>
            <person name="Sanchez J."/>
            <person name="Ferrer M."/>
        </authorList>
    </citation>
    <scope>NUCLEOTIDE SEQUENCE</scope>
</reference>
<reference evidence="7" key="1">
    <citation type="submission" date="2013-08" db="EMBL/GenBank/DDBJ databases">
        <authorList>
            <person name="Mendez C."/>
            <person name="Richter M."/>
            <person name="Ferrer M."/>
            <person name="Sanchez J."/>
        </authorList>
    </citation>
    <scope>NUCLEOTIDE SEQUENCE</scope>
</reference>
<evidence type="ECO:0000256" key="3">
    <source>
        <dbReference type="ARBA" id="ARBA00022679"/>
    </source>
</evidence>
<feature type="non-terminal residue" evidence="7">
    <location>
        <position position="170"/>
    </location>
</feature>
<dbReference type="GO" id="GO:0004673">
    <property type="term" value="F:protein histidine kinase activity"/>
    <property type="evidence" value="ECO:0007669"/>
    <property type="project" value="UniProtKB-EC"/>
</dbReference>
<gene>
    <name evidence="7" type="ORF">B1A_19214</name>
</gene>
<evidence type="ECO:0000256" key="1">
    <source>
        <dbReference type="ARBA" id="ARBA00000085"/>
    </source>
</evidence>
<dbReference type="InterPro" id="IPR050736">
    <property type="entry name" value="Sensor_HK_Regulatory"/>
</dbReference>
<dbReference type="Gene3D" id="3.30.565.10">
    <property type="entry name" value="Histidine kinase-like ATPase, C-terminal domain"/>
    <property type="match status" value="1"/>
</dbReference>
<feature type="non-terminal residue" evidence="7">
    <location>
        <position position="1"/>
    </location>
</feature>
<dbReference type="PRINTS" id="PR00344">
    <property type="entry name" value="BCTRLSENSOR"/>
</dbReference>
<evidence type="ECO:0000259" key="6">
    <source>
        <dbReference type="PROSITE" id="PS50109"/>
    </source>
</evidence>
<dbReference type="SUPFAM" id="SSF55874">
    <property type="entry name" value="ATPase domain of HSP90 chaperone/DNA topoisomerase II/histidine kinase"/>
    <property type="match status" value="1"/>
</dbReference>
<dbReference type="InterPro" id="IPR036890">
    <property type="entry name" value="HATPase_C_sf"/>
</dbReference>
<dbReference type="PROSITE" id="PS50109">
    <property type="entry name" value="HIS_KIN"/>
    <property type="match status" value="1"/>
</dbReference>
<keyword evidence="3" id="KW-0808">Transferase</keyword>
<keyword evidence="5" id="KW-0902">Two-component regulatory system</keyword>
<sequence>SVRPDITDFSVARIFEEMRREFASLATRKGLTLEVDATNACIRSDASLVEQVLRNLLSNAIKYTHNGSVALVCPLADESMVRLEVRDSGIGISADQIPLIYDEFYQVGVATNTTRDGYGLGLAIVKRIVALLGLKIEVHSQPGRGSTFALLLPSAGRLAPAPGASEDGPA</sequence>
<evidence type="ECO:0000256" key="5">
    <source>
        <dbReference type="ARBA" id="ARBA00023012"/>
    </source>
</evidence>
<evidence type="ECO:0000256" key="2">
    <source>
        <dbReference type="ARBA" id="ARBA00012438"/>
    </source>
</evidence>
<keyword evidence="4" id="KW-0418">Kinase</keyword>
<keyword evidence="7" id="KW-0067">ATP-binding</keyword>
<dbReference type="InterPro" id="IPR004358">
    <property type="entry name" value="Sig_transdc_His_kin-like_C"/>
</dbReference>
<evidence type="ECO:0000313" key="7">
    <source>
        <dbReference type="EMBL" id="EQD32848.1"/>
    </source>
</evidence>
<comment type="catalytic activity">
    <reaction evidence="1">
        <text>ATP + protein L-histidine = ADP + protein N-phospho-L-histidine.</text>
        <dbReference type="EC" id="2.7.13.3"/>
    </reaction>
</comment>
<dbReference type="InterPro" id="IPR003594">
    <property type="entry name" value="HATPase_dom"/>
</dbReference>
<dbReference type="PANTHER" id="PTHR43711:SF1">
    <property type="entry name" value="HISTIDINE KINASE 1"/>
    <property type="match status" value="1"/>
</dbReference>
<dbReference type="EMBL" id="AUZX01014175">
    <property type="protein sequence ID" value="EQD32848.1"/>
    <property type="molecule type" value="Genomic_DNA"/>
</dbReference>
<protein>
    <recommendedName>
        <fullName evidence="2">histidine kinase</fullName>
        <ecNumber evidence="2">2.7.13.3</ecNumber>
    </recommendedName>
</protein>
<dbReference type="InterPro" id="IPR005467">
    <property type="entry name" value="His_kinase_dom"/>
</dbReference>
<dbReference type="PANTHER" id="PTHR43711">
    <property type="entry name" value="TWO-COMPONENT HISTIDINE KINASE"/>
    <property type="match status" value="1"/>
</dbReference>
<comment type="caution">
    <text evidence="7">The sequence shown here is derived from an EMBL/GenBank/DDBJ whole genome shotgun (WGS) entry which is preliminary data.</text>
</comment>
<dbReference type="Pfam" id="PF02518">
    <property type="entry name" value="HATPase_c"/>
    <property type="match status" value="1"/>
</dbReference>
<feature type="domain" description="Histidine kinase" evidence="6">
    <location>
        <begin position="1"/>
        <end position="156"/>
    </location>
</feature>
<evidence type="ECO:0000256" key="4">
    <source>
        <dbReference type="ARBA" id="ARBA00022777"/>
    </source>
</evidence>
<dbReference type="FunFam" id="3.30.565.10:FF:000049">
    <property type="entry name" value="Two-component sensor histidine kinase"/>
    <property type="match status" value="1"/>
</dbReference>
<accession>T0YI85</accession>
<keyword evidence="7" id="KW-0547">Nucleotide-binding</keyword>
<dbReference type="SMART" id="SM00387">
    <property type="entry name" value="HATPase_c"/>
    <property type="match status" value="1"/>
</dbReference>